<name>A0A5C6YTV9_9FLAO</name>
<dbReference type="GO" id="GO:0007165">
    <property type="term" value="P:signal transduction"/>
    <property type="evidence" value="ECO:0007669"/>
    <property type="project" value="InterPro"/>
</dbReference>
<dbReference type="OrthoDB" id="1148122at2"/>
<proteinExistence type="predicted"/>
<evidence type="ECO:0000313" key="2">
    <source>
        <dbReference type="EMBL" id="TXD70381.1"/>
    </source>
</evidence>
<dbReference type="SUPFAM" id="SSF52200">
    <property type="entry name" value="Toll/Interleukin receptor TIR domain"/>
    <property type="match status" value="1"/>
</dbReference>
<comment type="caution">
    <text evidence="2">The sequence shown here is derived from an EMBL/GenBank/DDBJ whole genome shotgun (WGS) entry which is preliminary data.</text>
</comment>
<organism evidence="2 3">
    <name type="scientific">Aequorivita lipolytica</name>
    <dbReference type="NCBI Taxonomy" id="153267"/>
    <lineage>
        <taxon>Bacteria</taxon>
        <taxon>Pseudomonadati</taxon>
        <taxon>Bacteroidota</taxon>
        <taxon>Flavobacteriia</taxon>
        <taxon>Flavobacteriales</taxon>
        <taxon>Flavobacteriaceae</taxon>
        <taxon>Aequorivita</taxon>
    </lineage>
</organism>
<dbReference type="Pfam" id="PF13676">
    <property type="entry name" value="TIR_2"/>
    <property type="match status" value="1"/>
</dbReference>
<keyword evidence="2" id="KW-0675">Receptor</keyword>
<dbReference type="PROSITE" id="PS50104">
    <property type="entry name" value="TIR"/>
    <property type="match status" value="1"/>
</dbReference>
<dbReference type="Gene3D" id="3.40.50.10140">
    <property type="entry name" value="Toll/interleukin-1 receptor homology (TIR) domain"/>
    <property type="match status" value="1"/>
</dbReference>
<protein>
    <submittedName>
        <fullName evidence="2">Toll/interleukin-1 receptor domain-containing protein</fullName>
    </submittedName>
</protein>
<dbReference type="RefSeq" id="WP_111815414.1">
    <property type="nucleotide sequence ID" value="NZ_CBCRZQ010000003.1"/>
</dbReference>
<gene>
    <name evidence="2" type="ORF">ESV24_04235</name>
</gene>
<dbReference type="Proteomes" id="UP000321945">
    <property type="component" value="Unassembled WGS sequence"/>
</dbReference>
<accession>A0A5C6YTV9</accession>
<evidence type="ECO:0000259" key="1">
    <source>
        <dbReference type="PROSITE" id="PS50104"/>
    </source>
</evidence>
<evidence type="ECO:0000313" key="3">
    <source>
        <dbReference type="Proteomes" id="UP000321945"/>
    </source>
</evidence>
<sequence>MTDSSLSKVQIFTSYAHEDEELKNEMDKYLKVLKRSGKIDTWNDRALIAGQEWNDSIMDELRKADVILLLISVDFNASDFIWDKELAEAMRRHEEGSVYVVPIILRNCKWTSLPYAKLQALPRNARPILDYPDRDTAFTEVAEGIERLVDHIIAK</sequence>
<dbReference type="SMART" id="SM00255">
    <property type="entry name" value="TIR"/>
    <property type="match status" value="1"/>
</dbReference>
<dbReference type="EMBL" id="VORU01000002">
    <property type="protein sequence ID" value="TXD70381.1"/>
    <property type="molecule type" value="Genomic_DNA"/>
</dbReference>
<dbReference type="InterPro" id="IPR000157">
    <property type="entry name" value="TIR_dom"/>
</dbReference>
<feature type="domain" description="TIR" evidence="1">
    <location>
        <begin position="7"/>
        <end position="152"/>
    </location>
</feature>
<dbReference type="AlphaFoldDB" id="A0A5C6YTV9"/>
<dbReference type="InterPro" id="IPR035897">
    <property type="entry name" value="Toll_tir_struct_dom_sf"/>
</dbReference>
<reference evidence="2 3" key="1">
    <citation type="submission" date="2019-08" db="EMBL/GenBank/DDBJ databases">
        <title>Genome of Aequorivita lipolytica Y10-2 (type strain).</title>
        <authorList>
            <person name="Bowman J.P."/>
        </authorList>
    </citation>
    <scope>NUCLEOTIDE SEQUENCE [LARGE SCALE GENOMIC DNA]</scope>
    <source>
        <strain evidence="2 3">Y10-2</strain>
    </source>
</reference>
<keyword evidence="3" id="KW-1185">Reference proteome</keyword>